<dbReference type="InterPro" id="IPR011053">
    <property type="entry name" value="Single_hybrid_motif"/>
</dbReference>
<dbReference type="InterPro" id="IPR050709">
    <property type="entry name" value="Biotin_Carboxyl_Carrier/Decarb"/>
</dbReference>
<organism evidence="4 5">
    <name type="scientific">Ignisphaera aggregans</name>
    <dbReference type="NCBI Taxonomy" id="334771"/>
    <lineage>
        <taxon>Archaea</taxon>
        <taxon>Thermoproteota</taxon>
        <taxon>Thermoprotei</taxon>
        <taxon>Desulfurococcales</taxon>
        <taxon>Desulfurococcaceae</taxon>
        <taxon>Ignisphaera</taxon>
    </lineage>
</organism>
<dbReference type="SUPFAM" id="SSF51230">
    <property type="entry name" value="Single hybrid motif"/>
    <property type="match status" value="1"/>
</dbReference>
<dbReference type="PROSITE" id="PS50968">
    <property type="entry name" value="BIOTINYL_LIPOYL"/>
    <property type="match status" value="1"/>
</dbReference>
<evidence type="ECO:0000259" key="3">
    <source>
        <dbReference type="PROSITE" id="PS50968"/>
    </source>
</evidence>
<reference evidence="4" key="1">
    <citation type="journal article" date="2020" name="ISME J.">
        <title>Gammaproteobacteria mediating utilization of methyl-, sulfur- and petroleum organic compounds in deep ocean hydrothermal plumes.</title>
        <authorList>
            <person name="Zhou Z."/>
            <person name="Liu Y."/>
            <person name="Pan J."/>
            <person name="Cron B.R."/>
            <person name="Toner B.M."/>
            <person name="Anantharaman K."/>
            <person name="Breier J.A."/>
            <person name="Dick G.J."/>
            <person name="Li M."/>
        </authorList>
    </citation>
    <scope>NUCLEOTIDE SEQUENCE</scope>
    <source>
        <strain evidence="4">SZUA-1435</strain>
    </source>
</reference>
<feature type="compositionally biased region" description="Low complexity" evidence="2">
    <location>
        <begin position="62"/>
        <end position="73"/>
    </location>
</feature>
<evidence type="ECO:0000256" key="1">
    <source>
        <dbReference type="ARBA" id="ARBA00023267"/>
    </source>
</evidence>
<proteinExistence type="predicted"/>
<dbReference type="CDD" id="cd06850">
    <property type="entry name" value="biotinyl_domain"/>
    <property type="match status" value="1"/>
</dbReference>
<protein>
    <submittedName>
        <fullName evidence="4">Acetyl-CoA carboxylase biotin carboxyl carrier protein subunit</fullName>
        <ecNumber evidence="4">6.4.1.2</ecNumber>
    </submittedName>
</protein>
<feature type="region of interest" description="Disordered" evidence="2">
    <location>
        <begin position="53"/>
        <end position="73"/>
    </location>
</feature>
<name>A0A832YYK5_9CREN</name>
<dbReference type="Pfam" id="PF00364">
    <property type="entry name" value="Biotin_lipoyl"/>
    <property type="match status" value="1"/>
</dbReference>
<dbReference type="GO" id="GO:0003989">
    <property type="term" value="F:acetyl-CoA carboxylase activity"/>
    <property type="evidence" value="ECO:0007669"/>
    <property type="project" value="UniProtKB-EC"/>
</dbReference>
<evidence type="ECO:0000256" key="2">
    <source>
        <dbReference type="SAM" id="MobiDB-lite"/>
    </source>
</evidence>
<dbReference type="InterPro" id="IPR000089">
    <property type="entry name" value="Biotin_lipoyl"/>
</dbReference>
<evidence type="ECO:0000313" key="5">
    <source>
        <dbReference type="Proteomes" id="UP000605805"/>
    </source>
</evidence>
<evidence type="ECO:0000313" key="4">
    <source>
        <dbReference type="EMBL" id="HIP56661.1"/>
    </source>
</evidence>
<sequence length="145" mass="15492">MRVRVRVGDRVYEAEVTDLGGGRYRVEVGGQSIEVEISEEIAAPQLPRIARSAPITTPSIPPQVATQAQQPAPENAVVAPISGKVVRVLVKPGDVVEPSTVVLTLESMKMELEVRAGRKGRVREVLVKPGDSVRTGQPLVTLVPG</sequence>
<dbReference type="Gene3D" id="2.40.50.100">
    <property type="match status" value="1"/>
</dbReference>
<feature type="domain" description="Lipoyl-binding" evidence="3">
    <location>
        <begin position="67"/>
        <end position="143"/>
    </location>
</feature>
<dbReference type="Proteomes" id="UP000605805">
    <property type="component" value="Unassembled WGS sequence"/>
</dbReference>
<dbReference type="PANTHER" id="PTHR45266">
    <property type="entry name" value="OXALOACETATE DECARBOXYLASE ALPHA CHAIN"/>
    <property type="match status" value="1"/>
</dbReference>
<gene>
    <name evidence="4" type="ORF">EYH02_01110</name>
</gene>
<dbReference type="EC" id="6.4.1.2" evidence="4"/>
<keyword evidence="4" id="KW-0436">Ligase</keyword>
<accession>A0A832YYK5</accession>
<dbReference type="PANTHER" id="PTHR45266:SF3">
    <property type="entry name" value="OXALOACETATE DECARBOXYLASE ALPHA CHAIN"/>
    <property type="match status" value="1"/>
</dbReference>
<comment type="caution">
    <text evidence="4">The sequence shown here is derived from an EMBL/GenBank/DDBJ whole genome shotgun (WGS) entry which is preliminary data.</text>
</comment>
<dbReference type="EMBL" id="DQTV01000027">
    <property type="protein sequence ID" value="HIP56661.1"/>
    <property type="molecule type" value="Genomic_DNA"/>
</dbReference>
<dbReference type="AlphaFoldDB" id="A0A832YYK5"/>
<keyword evidence="1" id="KW-0092">Biotin</keyword>